<sequence>MDREIAALVCIVALTIISIVLYLLSGLWKRFYQVYSRIESENERKEVRKVAGSMSLVLLLFAITFWIAGVYFPNTIQEFMLLMVFIFIVLGSLWSIGKFTFSKIWKKTSTSSQFKGKLDAKPTFYLLGLSLFIYTITFGLFAIFVISQTMLDVHISPDVIKDYTDYVSGKFLLLGCIILFLSGMLSYGYALVEDEGTKLKNPIEPKTDLK</sequence>
<dbReference type="AlphaFoldDB" id="A0A1P8F602"/>
<accession>A0A1P8F602</accession>
<keyword evidence="1" id="KW-1133">Transmembrane helix</keyword>
<feature type="transmembrane region" description="Helical" evidence="1">
    <location>
        <begin position="122"/>
        <end position="151"/>
    </location>
</feature>
<dbReference type="RefSeq" id="WP_076003621.1">
    <property type="nucleotide sequence ID" value="NZ_CP018258.1"/>
</dbReference>
<evidence type="ECO:0000313" key="3">
    <source>
        <dbReference type="Proteomes" id="UP000185934"/>
    </source>
</evidence>
<gene>
    <name evidence="2" type="ORF">Dform_00513</name>
</gene>
<evidence type="ECO:0000256" key="1">
    <source>
        <dbReference type="SAM" id="Phobius"/>
    </source>
</evidence>
<reference evidence="3" key="1">
    <citation type="submission" date="2016-11" db="EMBL/GenBank/DDBJ databases">
        <title>Dehalogenimonas formicexedens sp. nov., a chlorinated alkane respiring bacterium isolated from contaminated groundwater.</title>
        <authorList>
            <person name="Key T.A."/>
            <person name="Bowman K.S."/>
            <person name="Lee I."/>
            <person name="Chun J."/>
            <person name="Albuquerque L."/>
            <person name="da Costa M.S."/>
            <person name="Rainey F.A."/>
            <person name="Moe W.M."/>
        </authorList>
    </citation>
    <scope>NUCLEOTIDE SEQUENCE [LARGE SCALE GENOMIC DNA]</scope>
    <source>
        <strain evidence="3">NSZ-14</strain>
    </source>
</reference>
<organism evidence="2 3">
    <name type="scientific">Dehalogenimonas formicexedens</name>
    <dbReference type="NCBI Taxonomy" id="1839801"/>
    <lineage>
        <taxon>Bacteria</taxon>
        <taxon>Bacillati</taxon>
        <taxon>Chloroflexota</taxon>
        <taxon>Dehalococcoidia</taxon>
        <taxon>Dehalococcoidales</taxon>
        <taxon>Dehalococcoidaceae</taxon>
        <taxon>Dehalogenimonas</taxon>
    </lineage>
</organism>
<keyword evidence="1" id="KW-0812">Transmembrane</keyword>
<keyword evidence="3" id="KW-1185">Reference proteome</keyword>
<feature type="transmembrane region" description="Helical" evidence="1">
    <location>
        <begin position="50"/>
        <end position="73"/>
    </location>
</feature>
<dbReference type="EMBL" id="CP018258">
    <property type="protein sequence ID" value="APV43868.1"/>
    <property type="molecule type" value="Genomic_DNA"/>
</dbReference>
<evidence type="ECO:0000313" key="2">
    <source>
        <dbReference type="EMBL" id="APV43868.1"/>
    </source>
</evidence>
<dbReference type="Proteomes" id="UP000185934">
    <property type="component" value="Chromosome"/>
</dbReference>
<keyword evidence="1" id="KW-0472">Membrane</keyword>
<protein>
    <submittedName>
        <fullName evidence="2">Uncharacterized protein</fullName>
    </submittedName>
</protein>
<proteinExistence type="predicted"/>
<dbReference type="KEGG" id="dfo:Dform_00513"/>
<feature type="transmembrane region" description="Helical" evidence="1">
    <location>
        <begin position="79"/>
        <end position="101"/>
    </location>
</feature>
<dbReference type="STRING" id="1839801.Dform_00513"/>
<name>A0A1P8F602_9CHLR</name>
<feature type="transmembrane region" description="Helical" evidence="1">
    <location>
        <begin position="171"/>
        <end position="192"/>
    </location>
</feature>
<feature type="transmembrane region" description="Helical" evidence="1">
    <location>
        <begin position="6"/>
        <end position="29"/>
    </location>
</feature>